<protein>
    <recommendedName>
        <fullName evidence="1">DUF8040 domain-containing protein</fullName>
    </recommendedName>
</protein>
<evidence type="ECO:0000313" key="3">
    <source>
        <dbReference type="Proteomes" id="UP000434276"/>
    </source>
</evidence>
<gene>
    <name evidence="2" type="ORF">C24_LOCUS14287</name>
</gene>
<evidence type="ECO:0000313" key="2">
    <source>
        <dbReference type="EMBL" id="CAA0384093.1"/>
    </source>
</evidence>
<dbReference type="PANTHER" id="PTHR22930:SF259">
    <property type="entry name" value="OS08G0106900 PROTEIN"/>
    <property type="match status" value="1"/>
</dbReference>
<name>A0A5S9XGR0_ARATH</name>
<dbReference type="PANTHER" id="PTHR22930">
    <property type="match status" value="1"/>
</dbReference>
<sequence>MGLRDTMNVSVEEMLASFLFIIGQNLRYIQAQDRFKRSRFSISTSFNKILKVLNAFTPSYMAKPTLVVPTKIKDSTRFYPYFKDCVGAIDGTHIPAMIIGKETASCRNRKGQLSQNVLAVCNFDLEFIYVLSGWEGSA</sequence>
<dbReference type="EMBL" id="CACSHJ010000089">
    <property type="protein sequence ID" value="CAA0384093.1"/>
    <property type="molecule type" value="Genomic_DNA"/>
</dbReference>
<dbReference type="InterPro" id="IPR045249">
    <property type="entry name" value="HARBI1-like"/>
</dbReference>
<reference evidence="2 3" key="1">
    <citation type="submission" date="2019-12" db="EMBL/GenBank/DDBJ databases">
        <authorList>
            <person name="Jiao W.-B."/>
            <person name="Schneeberger K."/>
        </authorList>
    </citation>
    <scope>NUCLEOTIDE SEQUENCE [LARGE SCALE GENOMIC DNA]</scope>
    <source>
        <strain evidence="3">cv. C24</strain>
    </source>
</reference>
<feature type="domain" description="DUF8040" evidence="1">
    <location>
        <begin position="2"/>
        <end position="53"/>
    </location>
</feature>
<proteinExistence type="predicted"/>
<accession>A0A5S9XGR0</accession>
<dbReference type="Pfam" id="PF26138">
    <property type="entry name" value="DUF8040"/>
    <property type="match status" value="1"/>
</dbReference>
<dbReference type="Proteomes" id="UP000434276">
    <property type="component" value="Unassembled WGS sequence"/>
</dbReference>
<dbReference type="InterPro" id="IPR058353">
    <property type="entry name" value="DUF8040"/>
</dbReference>
<organism evidence="2 3">
    <name type="scientific">Arabidopsis thaliana</name>
    <name type="common">Mouse-ear cress</name>
    <dbReference type="NCBI Taxonomy" id="3702"/>
    <lineage>
        <taxon>Eukaryota</taxon>
        <taxon>Viridiplantae</taxon>
        <taxon>Streptophyta</taxon>
        <taxon>Embryophyta</taxon>
        <taxon>Tracheophyta</taxon>
        <taxon>Spermatophyta</taxon>
        <taxon>Magnoliopsida</taxon>
        <taxon>eudicotyledons</taxon>
        <taxon>Gunneridae</taxon>
        <taxon>Pentapetalae</taxon>
        <taxon>rosids</taxon>
        <taxon>malvids</taxon>
        <taxon>Brassicales</taxon>
        <taxon>Brassicaceae</taxon>
        <taxon>Camelineae</taxon>
        <taxon>Arabidopsis</taxon>
    </lineage>
</organism>
<dbReference type="OrthoDB" id="1110277at2759"/>
<evidence type="ECO:0000259" key="1">
    <source>
        <dbReference type="Pfam" id="PF26138"/>
    </source>
</evidence>
<dbReference type="AlphaFoldDB" id="A0A5S9XGR0"/>